<evidence type="ECO:0000313" key="1">
    <source>
        <dbReference type="EMBL" id="ATZ23951.1"/>
    </source>
</evidence>
<keyword evidence="2" id="KW-1185">Reference proteome</keyword>
<dbReference type="GO" id="GO:0003824">
    <property type="term" value="F:catalytic activity"/>
    <property type="evidence" value="ECO:0007669"/>
    <property type="project" value="InterPro"/>
</dbReference>
<dbReference type="GeneID" id="49383146"/>
<dbReference type="AlphaFoldDB" id="A0A2K8PB35"/>
<dbReference type="KEGG" id="slx:SLAV_10415"/>
<protein>
    <submittedName>
        <fullName evidence="1">Linear gramicidin synthase subunit D</fullName>
    </submittedName>
</protein>
<dbReference type="GO" id="GO:0044550">
    <property type="term" value="P:secondary metabolite biosynthetic process"/>
    <property type="evidence" value="ECO:0007669"/>
    <property type="project" value="TreeGrafter"/>
</dbReference>
<dbReference type="PANTHER" id="PTHR45527">
    <property type="entry name" value="NONRIBOSOMAL PEPTIDE SYNTHETASE"/>
    <property type="match status" value="1"/>
</dbReference>
<dbReference type="RefSeq" id="WP_051841203.1">
    <property type="nucleotide sequence ID" value="NZ_CP024985.1"/>
</dbReference>
<accession>A0A2K8PB35</accession>
<dbReference type="GO" id="GO:0043041">
    <property type="term" value="P:amino acid activation for nonribosomal peptide biosynthetic process"/>
    <property type="evidence" value="ECO:0007669"/>
    <property type="project" value="TreeGrafter"/>
</dbReference>
<dbReference type="GO" id="GO:0008610">
    <property type="term" value="P:lipid biosynthetic process"/>
    <property type="evidence" value="ECO:0007669"/>
    <property type="project" value="UniProtKB-ARBA"/>
</dbReference>
<dbReference type="Gene3D" id="3.30.559.10">
    <property type="entry name" value="Chloramphenicol acetyltransferase-like domain"/>
    <property type="match status" value="1"/>
</dbReference>
<dbReference type="OrthoDB" id="3447635at2"/>
<dbReference type="Gene3D" id="3.30.559.30">
    <property type="entry name" value="Nonribosomal peptide synthetase, condensation domain"/>
    <property type="match status" value="1"/>
</dbReference>
<dbReference type="InterPro" id="IPR001242">
    <property type="entry name" value="Condensation_dom"/>
</dbReference>
<organism evidence="1 2">
    <name type="scientific">Streptomyces lavendulae subsp. lavendulae</name>
    <dbReference type="NCBI Taxonomy" id="58340"/>
    <lineage>
        <taxon>Bacteria</taxon>
        <taxon>Bacillati</taxon>
        <taxon>Actinomycetota</taxon>
        <taxon>Actinomycetes</taxon>
        <taxon>Kitasatosporales</taxon>
        <taxon>Streptomycetaceae</taxon>
        <taxon>Streptomyces</taxon>
    </lineage>
</organism>
<evidence type="ECO:0000313" key="2">
    <source>
        <dbReference type="Proteomes" id="UP000231791"/>
    </source>
</evidence>
<dbReference type="CDD" id="cd19531">
    <property type="entry name" value="LCL_NRPS-like"/>
    <property type="match status" value="1"/>
</dbReference>
<dbReference type="GO" id="GO:0005737">
    <property type="term" value="C:cytoplasm"/>
    <property type="evidence" value="ECO:0007669"/>
    <property type="project" value="TreeGrafter"/>
</dbReference>
<name>A0A2K8PB35_STRLA</name>
<dbReference type="PANTHER" id="PTHR45527:SF1">
    <property type="entry name" value="FATTY ACID SYNTHASE"/>
    <property type="match status" value="1"/>
</dbReference>
<reference evidence="1 2" key="1">
    <citation type="submission" date="2017-11" db="EMBL/GenBank/DDBJ databases">
        <title>Complete genome sequence of Streptomyces lavendulae subsp. lavendulae CCM 3239 (formerly 'Streptomyces aureofaciens CCM 3239'), the producer of the angucycline-type antibiotic auricin.</title>
        <authorList>
            <person name="Busche T."/>
            <person name="Novakova R."/>
            <person name="Al'Dilaimi A."/>
            <person name="Homerova D."/>
            <person name="Feckova L."/>
            <person name="Rezuchova B."/>
            <person name="Mingyar E."/>
            <person name="Csolleiova D."/>
            <person name="Bekeova C."/>
            <person name="Winkler A."/>
            <person name="Sevcikova B."/>
            <person name="Kalinowski J."/>
            <person name="Kormanec J."/>
            <person name="Ruckert C."/>
        </authorList>
    </citation>
    <scope>NUCLEOTIDE SEQUENCE [LARGE SCALE GENOMIC DNA]</scope>
    <source>
        <strain evidence="1 2">CCM 3239</strain>
    </source>
</reference>
<dbReference type="SUPFAM" id="SSF52777">
    <property type="entry name" value="CoA-dependent acyltransferases"/>
    <property type="match status" value="2"/>
</dbReference>
<sequence>MTAVRQLSAAQRSLWTAYRMAPDGSAYNMILPLRVRGPLDTALLGRAVEEVARRHEVLRSLFDEIDGVPVRLPQDVPPARLEVVEVPGASEEELRRLAREAGRRAFVLESGGPLRIVLYRRTPEDFVLSTAAHHIAGDFTSYWLLLSELFTFYRSLVTGEEPDLAPPGRTYEEYVAEEAAHPSTPAGQRDLAYWSGVLDGAIATELPTDRPRPAVPRHRGGTVELDLAPLSDDLQRAAKSAGLRPFPLLVAAYQAVIAGWTGESEVVIGTPASTRTRSDRGVFGCYLNTIPVRTRPGPGTTFASLAAETGRQLLQGMRHSRLPSVEARQRGRGPLVRMGALLLQMDGLDAQFPQPAPGRYEGEPARFCGLSVSRLAEPNQEGQLDLMLTLHQGVHGLTGVLTYDGDLFEHETVERFARCYERFLRAAADDPGRETREVPMTDEDELATLLALGGG</sequence>
<dbReference type="EMBL" id="CP024985">
    <property type="protein sequence ID" value="ATZ23951.1"/>
    <property type="molecule type" value="Genomic_DNA"/>
</dbReference>
<gene>
    <name evidence="1" type="primary">lgrD2</name>
    <name evidence="1" type="ORF">SLAV_10415</name>
</gene>
<dbReference type="Proteomes" id="UP000231791">
    <property type="component" value="Chromosome"/>
</dbReference>
<dbReference type="InterPro" id="IPR023213">
    <property type="entry name" value="CAT-like_dom_sf"/>
</dbReference>
<dbReference type="Pfam" id="PF00668">
    <property type="entry name" value="Condensation"/>
    <property type="match status" value="1"/>
</dbReference>
<proteinExistence type="predicted"/>
<dbReference type="GO" id="GO:0031177">
    <property type="term" value="F:phosphopantetheine binding"/>
    <property type="evidence" value="ECO:0007669"/>
    <property type="project" value="TreeGrafter"/>
</dbReference>